<sequence>MPGFSLNSGALSCGRCFGAGTKVATDEGPKNIEDIQVGDRVLSKNDVTGDLDYKEVEELFTRTAPDVYVITIGNETLTTTAEHPFYIHNVGWVRTQDLHIGDKMETSSGTTAAVEKIEQVDEPTKVYNFSVADYHTYFVSDLQVWTHNSSRDCGIEGTGNAKPYSNSRPSYGKGQVNEVWDNAKDVDGKVYDPNTGEELAWDKSKSRAGQLDMGHTPENKCCGRC</sequence>
<keyword evidence="3" id="KW-1185">Reference proteome</keyword>
<dbReference type="InterPro" id="IPR036844">
    <property type="entry name" value="Hint_dom_sf"/>
</dbReference>
<dbReference type="EMBL" id="JAPMLT010000021">
    <property type="protein sequence ID" value="MCX7572394.1"/>
    <property type="molecule type" value="Genomic_DNA"/>
</dbReference>
<dbReference type="Proteomes" id="UP001208017">
    <property type="component" value="Unassembled WGS sequence"/>
</dbReference>
<evidence type="ECO:0000313" key="3">
    <source>
        <dbReference type="Proteomes" id="UP001208017"/>
    </source>
</evidence>
<feature type="domain" description="Hint" evidence="1">
    <location>
        <begin position="14"/>
        <end position="108"/>
    </location>
</feature>
<organism evidence="2 3">
    <name type="scientific">Tumebacillus lacus</name>
    <dbReference type="NCBI Taxonomy" id="2995335"/>
    <lineage>
        <taxon>Bacteria</taxon>
        <taxon>Bacillati</taxon>
        <taxon>Bacillota</taxon>
        <taxon>Bacilli</taxon>
        <taxon>Bacillales</taxon>
        <taxon>Alicyclobacillaceae</taxon>
        <taxon>Tumebacillus</taxon>
    </lineage>
</organism>
<gene>
    <name evidence="2" type="ORF">OS242_21015</name>
</gene>
<dbReference type="Pfam" id="PF07591">
    <property type="entry name" value="PT-HINT"/>
    <property type="match status" value="1"/>
</dbReference>
<proteinExistence type="predicted"/>
<dbReference type="SMART" id="SM00306">
    <property type="entry name" value="HintN"/>
    <property type="match status" value="1"/>
</dbReference>
<name>A0ABT3X671_9BACL</name>
<accession>A0ABT3X671</accession>
<dbReference type="PROSITE" id="PS50818">
    <property type="entry name" value="INTEIN_C_TER"/>
    <property type="match status" value="1"/>
</dbReference>
<comment type="caution">
    <text evidence="2">The sequence shown here is derived from an EMBL/GenBank/DDBJ whole genome shotgun (WGS) entry which is preliminary data.</text>
</comment>
<dbReference type="InterPro" id="IPR030934">
    <property type="entry name" value="Intein_C"/>
</dbReference>
<dbReference type="InterPro" id="IPR006141">
    <property type="entry name" value="Intein_N"/>
</dbReference>
<evidence type="ECO:0000259" key="1">
    <source>
        <dbReference type="SMART" id="SM00306"/>
    </source>
</evidence>
<dbReference type="PROSITE" id="PS50817">
    <property type="entry name" value="INTEIN_N_TER"/>
    <property type="match status" value="1"/>
</dbReference>
<dbReference type="NCBIfam" id="TIGR01443">
    <property type="entry name" value="intein_Cterm"/>
    <property type="match status" value="1"/>
</dbReference>
<protein>
    <submittedName>
        <fullName evidence="2">Polymorphic toxin-type HINT domain-containing protein</fullName>
    </submittedName>
</protein>
<dbReference type="SUPFAM" id="SSF51294">
    <property type="entry name" value="Hedgehog/intein (Hint) domain"/>
    <property type="match status" value="1"/>
</dbReference>
<dbReference type="Gene3D" id="2.170.16.10">
    <property type="entry name" value="Hedgehog/Intein (Hint) domain"/>
    <property type="match status" value="1"/>
</dbReference>
<evidence type="ECO:0000313" key="2">
    <source>
        <dbReference type="EMBL" id="MCX7572394.1"/>
    </source>
</evidence>
<dbReference type="CDD" id="cd00081">
    <property type="entry name" value="Hint"/>
    <property type="match status" value="1"/>
</dbReference>
<dbReference type="InterPro" id="IPR003587">
    <property type="entry name" value="Hint_dom_N"/>
</dbReference>
<reference evidence="2 3" key="1">
    <citation type="submission" date="2022-11" db="EMBL/GenBank/DDBJ databases">
        <title>Study of microbial diversity in lake waters.</title>
        <authorList>
            <person name="Zhang J."/>
        </authorList>
    </citation>
    <scope>NUCLEOTIDE SEQUENCE [LARGE SCALE GENOMIC DNA]</scope>
    <source>
        <strain evidence="2 3">DT12</strain>
    </source>
</reference>